<name>A0ACC6P0L0_9BURK</name>
<organism evidence="1 2">
    <name type="scientific">Amphibiibacter pelophylacis</name>
    <dbReference type="NCBI Taxonomy" id="1799477"/>
    <lineage>
        <taxon>Bacteria</taxon>
        <taxon>Pseudomonadati</taxon>
        <taxon>Pseudomonadota</taxon>
        <taxon>Betaproteobacteria</taxon>
        <taxon>Burkholderiales</taxon>
        <taxon>Sphaerotilaceae</taxon>
        <taxon>Amphibiibacter</taxon>
    </lineage>
</organism>
<comment type="caution">
    <text evidence="1">The sequence shown here is derived from an EMBL/GenBank/DDBJ whole genome shotgun (WGS) entry which is preliminary data.</text>
</comment>
<dbReference type="Proteomes" id="UP001364695">
    <property type="component" value="Unassembled WGS sequence"/>
</dbReference>
<protein>
    <submittedName>
        <fullName evidence="1">DUF1439 domain-containing protein</fullName>
    </submittedName>
</protein>
<dbReference type="EMBL" id="JAWDIE010000005">
    <property type="protein sequence ID" value="MEJ7137738.1"/>
    <property type="molecule type" value="Genomic_DNA"/>
</dbReference>
<sequence>MPDTAVFSTAIRALRPDLQRRRLLAAGALLPLLAACKNPLGPDGLSLTREQLNQALATRFPMERRVLEVLTVQLSTPQVTLLPQDQRLGTALALAVRDRIFDLQARGRVALTYRLRYDPSDGSIRMSDVNVDQLELASGATALQGYLQRIGSVLAEQFFNDLSLYTLSASQRQMLGTLGQPVIEISADRLRIRLQPAS</sequence>
<evidence type="ECO:0000313" key="1">
    <source>
        <dbReference type="EMBL" id="MEJ7137738.1"/>
    </source>
</evidence>
<reference evidence="1" key="1">
    <citation type="submission" date="2023-10" db="EMBL/GenBank/DDBJ databases">
        <title>Amphibacter perezi, gen. nov., sp. nov. a novel taxa of the family Comamonadaceae, class Betaproteobacteria isolated from the skin microbiota of Pelophylax perezi from different populations.</title>
        <authorList>
            <person name="Costa S."/>
            <person name="Proenca D.N."/>
            <person name="Lopes I."/>
            <person name="Morais P.V."/>
        </authorList>
    </citation>
    <scope>NUCLEOTIDE SEQUENCE</scope>
    <source>
        <strain evidence="1">SL12-8</strain>
    </source>
</reference>
<evidence type="ECO:0000313" key="2">
    <source>
        <dbReference type="Proteomes" id="UP001364695"/>
    </source>
</evidence>
<gene>
    <name evidence="1" type="ORF">RV045_04730</name>
</gene>
<accession>A0ACC6P0L0</accession>
<proteinExistence type="predicted"/>
<keyword evidence="2" id="KW-1185">Reference proteome</keyword>